<organism evidence="2 3">
    <name type="scientific">Marinicrinis sediminis</name>
    <dbReference type="NCBI Taxonomy" id="1652465"/>
    <lineage>
        <taxon>Bacteria</taxon>
        <taxon>Bacillati</taxon>
        <taxon>Bacillota</taxon>
        <taxon>Bacilli</taxon>
        <taxon>Bacillales</taxon>
        <taxon>Paenibacillaceae</taxon>
    </lineage>
</organism>
<dbReference type="InterPro" id="IPR014145">
    <property type="entry name" value="LigD_pol_dom"/>
</dbReference>
<dbReference type="CDD" id="cd04861">
    <property type="entry name" value="LigD_Pol_like"/>
    <property type="match status" value="1"/>
</dbReference>
<dbReference type="PANTHER" id="PTHR42705">
    <property type="entry name" value="BIFUNCTIONAL NON-HOMOLOGOUS END JOINING PROTEIN LIGD"/>
    <property type="match status" value="1"/>
</dbReference>
<dbReference type="InterPro" id="IPR052171">
    <property type="entry name" value="NHEJ_LigD"/>
</dbReference>
<name>A0ABW5R7U5_9BACL</name>
<gene>
    <name evidence="2" type="primary">ligD</name>
    <name evidence="2" type="ORF">ACFSUC_04345</name>
</gene>
<dbReference type="EC" id="6.5.1.1" evidence="2"/>
<protein>
    <submittedName>
        <fullName evidence="2">Non-homologous end-joining DNA ligase</fullName>
        <ecNumber evidence="2">6.5.1.1</ecNumber>
    </submittedName>
</protein>
<comment type="caution">
    <text evidence="2">The sequence shown here is derived from an EMBL/GenBank/DDBJ whole genome shotgun (WGS) entry which is preliminary data.</text>
</comment>
<evidence type="ECO:0000313" key="3">
    <source>
        <dbReference type="Proteomes" id="UP001597497"/>
    </source>
</evidence>
<dbReference type="PANTHER" id="PTHR42705:SF2">
    <property type="entry name" value="BIFUNCTIONAL NON-HOMOLOGOUS END JOINING PROTEIN LIGD"/>
    <property type="match status" value="1"/>
</dbReference>
<dbReference type="RefSeq" id="WP_379928265.1">
    <property type="nucleotide sequence ID" value="NZ_JBHUMM010000007.1"/>
</dbReference>
<dbReference type="GO" id="GO:0003910">
    <property type="term" value="F:DNA ligase (ATP) activity"/>
    <property type="evidence" value="ECO:0007669"/>
    <property type="project" value="UniProtKB-EC"/>
</dbReference>
<dbReference type="NCBIfam" id="TIGR02778">
    <property type="entry name" value="ligD_pol"/>
    <property type="match status" value="1"/>
</dbReference>
<dbReference type="Pfam" id="PF21686">
    <property type="entry name" value="LigD_Prim-Pol"/>
    <property type="match status" value="1"/>
</dbReference>
<feature type="domain" description="DNA ligase D polymerase" evidence="1">
    <location>
        <begin position="32"/>
        <end position="277"/>
    </location>
</feature>
<sequence>MAVKDAYLLTVESQEITLTHPHKRLWEEPVITKLDYVHYLAALVPYLLKHTGERCLTTIRYPQGISGKSFYQKNCPEHAPPFIHTHTQDNLNYIVPTSRADFIWMANLACLEFHPALHRIHDPLPDYWVMDIDPTHERGPDVCEATCLVGEALAGMHIQSVAKTSGATGFQILVPLVKGPTFEQLRALGKFISQYLVETYPHLFTIERLIKDRGNKIYLDYLQHWHGKTLAAPYTPRARPGAPVSAPVSWEEAANGVQAADFHLLNMAERLQQKGDLIEKVPPQNLHDQLQYLLSRS</sequence>
<dbReference type="EMBL" id="JBHUMM010000007">
    <property type="protein sequence ID" value="MFD2670836.1"/>
    <property type="molecule type" value="Genomic_DNA"/>
</dbReference>
<reference evidence="3" key="1">
    <citation type="journal article" date="2019" name="Int. J. Syst. Evol. Microbiol.">
        <title>The Global Catalogue of Microorganisms (GCM) 10K type strain sequencing project: providing services to taxonomists for standard genome sequencing and annotation.</title>
        <authorList>
            <consortium name="The Broad Institute Genomics Platform"/>
            <consortium name="The Broad Institute Genome Sequencing Center for Infectious Disease"/>
            <person name="Wu L."/>
            <person name="Ma J."/>
        </authorList>
    </citation>
    <scope>NUCLEOTIDE SEQUENCE [LARGE SCALE GENOMIC DNA]</scope>
    <source>
        <strain evidence="3">KCTC 33676</strain>
    </source>
</reference>
<keyword evidence="2" id="KW-0436">Ligase</keyword>
<accession>A0ABW5R7U5</accession>
<proteinExistence type="predicted"/>
<evidence type="ECO:0000313" key="2">
    <source>
        <dbReference type="EMBL" id="MFD2670836.1"/>
    </source>
</evidence>
<keyword evidence="3" id="KW-1185">Reference proteome</keyword>
<dbReference type="Proteomes" id="UP001597497">
    <property type="component" value="Unassembled WGS sequence"/>
</dbReference>
<dbReference type="Gene3D" id="3.90.920.10">
    <property type="entry name" value="DNA primase, PRIM domain"/>
    <property type="match status" value="1"/>
</dbReference>
<evidence type="ECO:0000259" key="1">
    <source>
        <dbReference type="Pfam" id="PF21686"/>
    </source>
</evidence>